<dbReference type="InterPro" id="IPR002110">
    <property type="entry name" value="Ankyrin_rpt"/>
</dbReference>
<dbReference type="EMBL" id="NCKU01001644">
    <property type="protein sequence ID" value="RWS11591.1"/>
    <property type="molecule type" value="Genomic_DNA"/>
</dbReference>
<dbReference type="EMBL" id="NCKU01000020">
    <property type="protein sequence ID" value="RWS17897.1"/>
    <property type="molecule type" value="Genomic_DNA"/>
</dbReference>
<keyword evidence="8" id="KW-0638">Presynaptic neurotoxin</keyword>
<reference evidence="14 16" key="1">
    <citation type="journal article" date="2018" name="Gigascience">
        <title>Genomes of trombidid mites reveal novel predicted allergens and laterally-transferred genes associated with secondary metabolism.</title>
        <authorList>
            <person name="Dong X."/>
            <person name="Chaisiri K."/>
            <person name="Xia D."/>
            <person name="Armstrong S.D."/>
            <person name="Fang Y."/>
            <person name="Donnelly M.J."/>
            <person name="Kadowaki T."/>
            <person name="McGarry J.W."/>
            <person name="Darby A.C."/>
            <person name="Makepeace B.L."/>
        </authorList>
    </citation>
    <scope>NUCLEOTIDE SEQUENCE [LARGE SCALE GENOMIC DNA]</scope>
    <source>
        <strain evidence="14">UoL-WK</strain>
    </source>
</reference>
<name>A0A3S3P425_9ACAR</name>
<evidence type="ECO:0000256" key="5">
    <source>
        <dbReference type="ARBA" id="ARBA00022737"/>
    </source>
</evidence>
<dbReference type="InterPro" id="IPR001496">
    <property type="entry name" value="SOCS_box"/>
</dbReference>
<evidence type="ECO:0000256" key="7">
    <source>
        <dbReference type="ARBA" id="ARBA00022833"/>
    </source>
</evidence>
<proteinExistence type="predicted"/>
<keyword evidence="8" id="KW-0800">Toxin</keyword>
<dbReference type="Pfam" id="PF13901">
    <property type="entry name" value="RH_dom"/>
    <property type="match status" value="1"/>
</dbReference>
<keyword evidence="2" id="KW-0268">Exocytosis</keyword>
<evidence type="ECO:0000256" key="10">
    <source>
        <dbReference type="PROSITE-ProRule" id="PRU00023"/>
    </source>
</evidence>
<keyword evidence="3" id="KW-1052">Target cell membrane</keyword>
<keyword evidence="16" id="KW-1185">Reference proteome</keyword>
<dbReference type="Pfam" id="PF12796">
    <property type="entry name" value="Ank_2"/>
    <property type="match status" value="1"/>
</dbReference>
<dbReference type="InterPro" id="IPR036770">
    <property type="entry name" value="Ankyrin_rpt-contain_sf"/>
</dbReference>
<evidence type="ECO:0000313" key="14">
    <source>
        <dbReference type="EMBL" id="RWS11660.1"/>
    </source>
</evidence>
<dbReference type="PANTHER" id="PTHR12326:SF3">
    <property type="entry name" value="DIFFERENTIALLY EXPRESSED IN FDCP 8 HOMOLOG"/>
    <property type="match status" value="1"/>
</dbReference>
<dbReference type="SMART" id="SM01175">
    <property type="entry name" value="DUF4206"/>
    <property type="match status" value="1"/>
</dbReference>
<feature type="repeat" description="ANK" evidence="10">
    <location>
        <begin position="444"/>
        <end position="476"/>
    </location>
</feature>
<dbReference type="InterPro" id="IPR036036">
    <property type="entry name" value="SOCS_box-like_dom_sf"/>
</dbReference>
<comment type="subcellular location">
    <subcellularLocation>
        <location evidence="1">Target cell membrane</location>
    </subcellularLocation>
</comment>
<evidence type="ECO:0000256" key="9">
    <source>
        <dbReference type="ARBA" id="ARBA00023298"/>
    </source>
</evidence>
<keyword evidence="9" id="KW-0472">Membrane</keyword>
<evidence type="ECO:0000256" key="2">
    <source>
        <dbReference type="ARBA" id="ARBA00022483"/>
    </source>
</evidence>
<organism evidence="14 16">
    <name type="scientific">Dinothrombium tinctorium</name>
    <dbReference type="NCBI Taxonomy" id="1965070"/>
    <lineage>
        <taxon>Eukaryota</taxon>
        <taxon>Metazoa</taxon>
        <taxon>Ecdysozoa</taxon>
        <taxon>Arthropoda</taxon>
        <taxon>Chelicerata</taxon>
        <taxon>Arachnida</taxon>
        <taxon>Acari</taxon>
        <taxon>Acariformes</taxon>
        <taxon>Trombidiformes</taxon>
        <taxon>Prostigmata</taxon>
        <taxon>Anystina</taxon>
        <taxon>Parasitengona</taxon>
        <taxon>Trombidioidea</taxon>
        <taxon>Trombidiidae</taxon>
        <taxon>Dinothrombium</taxon>
    </lineage>
</organism>
<feature type="domain" description="SOCS box" evidence="12">
    <location>
        <begin position="649"/>
        <end position="687"/>
    </location>
</feature>
<dbReference type="PROSITE" id="PS50081">
    <property type="entry name" value="ZF_DAG_PE_2"/>
    <property type="match status" value="1"/>
</dbReference>
<dbReference type="SUPFAM" id="SSF48403">
    <property type="entry name" value="Ankyrin repeat"/>
    <property type="match status" value="1"/>
</dbReference>
<feature type="repeat" description="ANK" evidence="10">
    <location>
        <begin position="411"/>
        <end position="443"/>
    </location>
</feature>
<keyword evidence="10" id="KW-0040">ANK repeat</keyword>
<reference evidence="14" key="2">
    <citation type="submission" date="2018-11" db="EMBL/GenBank/DDBJ databases">
        <title>Trombidioid mite genomics.</title>
        <authorList>
            <person name="Dong X."/>
        </authorList>
    </citation>
    <scope>NUCLEOTIDE SEQUENCE</scope>
    <source>
        <strain evidence="14">UoL-WK</strain>
    </source>
</reference>
<dbReference type="PROSITE" id="PS50225">
    <property type="entry name" value="SOCS"/>
    <property type="match status" value="1"/>
</dbReference>
<dbReference type="InterPro" id="IPR051366">
    <property type="entry name" value="DEF8"/>
</dbReference>
<dbReference type="SUPFAM" id="SSF158235">
    <property type="entry name" value="SOCS box-like"/>
    <property type="match status" value="1"/>
</dbReference>
<dbReference type="Proteomes" id="UP000285301">
    <property type="component" value="Unassembled WGS sequence"/>
</dbReference>
<keyword evidence="4" id="KW-0479">Metal-binding</keyword>
<evidence type="ECO:0000313" key="16">
    <source>
        <dbReference type="Proteomes" id="UP000285301"/>
    </source>
</evidence>
<evidence type="ECO:0000256" key="3">
    <source>
        <dbReference type="ARBA" id="ARBA00022537"/>
    </source>
</evidence>
<dbReference type="PROSITE" id="PS50088">
    <property type="entry name" value="ANK_REPEAT"/>
    <property type="match status" value="4"/>
</dbReference>
<dbReference type="GO" id="GO:0035556">
    <property type="term" value="P:intracellular signal transduction"/>
    <property type="evidence" value="ECO:0007669"/>
    <property type="project" value="InterPro"/>
</dbReference>
<keyword evidence="7" id="KW-0862">Zinc</keyword>
<evidence type="ECO:0000256" key="1">
    <source>
        <dbReference type="ARBA" id="ARBA00004175"/>
    </source>
</evidence>
<dbReference type="InterPro" id="IPR025258">
    <property type="entry name" value="RH_dom"/>
</dbReference>
<keyword evidence="9" id="KW-1053">Target membrane</keyword>
<evidence type="ECO:0000313" key="15">
    <source>
        <dbReference type="EMBL" id="RWS17897.1"/>
    </source>
</evidence>
<keyword evidence="5" id="KW-0677">Repeat</keyword>
<dbReference type="CDD" id="cd03716">
    <property type="entry name" value="SOCS_ASB_like"/>
    <property type="match status" value="1"/>
</dbReference>
<feature type="repeat" description="ANK" evidence="10">
    <location>
        <begin position="587"/>
        <end position="619"/>
    </location>
</feature>
<feature type="repeat" description="ANK" evidence="10">
    <location>
        <begin position="554"/>
        <end position="586"/>
    </location>
</feature>
<dbReference type="OrthoDB" id="1918044at2759"/>
<protein>
    <submittedName>
        <fullName evidence="14">DUF4206 domain containing protein-like protein</fullName>
    </submittedName>
</protein>
<evidence type="ECO:0000259" key="11">
    <source>
        <dbReference type="PROSITE" id="PS50081"/>
    </source>
</evidence>
<dbReference type="Pfam" id="PF13857">
    <property type="entry name" value="Ank_5"/>
    <property type="match status" value="1"/>
</dbReference>
<feature type="domain" description="Phorbol-ester/DAG-type" evidence="11">
    <location>
        <begin position="95"/>
        <end position="154"/>
    </location>
</feature>
<dbReference type="Pfam" id="PF07525">
    <property type="entry name" value="SOCS_box"/>
    <property type="match status" value="1"/>
</dbReference>
<dbReference type="Gene3D" id="1.25.40.20">
    <property type="entry name" value="Ankyrin repeat-containing domain"/>
    <property type="match status" value="2"/>
</dbReference>
<dbReference type="EMBL" id="NCKU01001615">
    <property type="protein sequence ID" value="RWS11660.1"/>
    <property type="molecule type" value="Genomic_DNA"/>
</dbReference>
<dbReference type="GO" id="GO:0044231">
    <property type="term" value="C:host cell presynaptic membrane"/>
    <property type="evidence" value="ECO:0007669"/>
    <property type="project" value="UniProtKB-KW"/>
</dbReference>
<dbReference type="SMART" id="SM00248">
    <property type="entry name" value="ANK"/>
    <property type="match status" value="6"/>
</dbReference>
<dbReference type="Gene3D" id="1.10.750.20">
    <property type="entry name" value="SOCS box"/>
    <property type="match status" value="1"/>
</dbReference>
<dbReference type="GO" id="GO:0006887">
    <property type="term" value="P:exocytosis"/>
    <property type="evidence" value="ECO:0007669"/>
    <property type="project" value="UniProtKB-KW"/>
</dbReference>
<keyword evidence="6" id="KW-0863">Zinc-finger</keyword>
<dbReference type="InterPro" id="IPR002219">
    <property type="entry name" value="PKC_DAG/PE"/>
</dbReference>
<dbReference type="PRINTS" id="PR01415">
    <property type="entry name" value="ANKYRIN"/>
</dbReference>
<comment type="caution">
    <text evidence="14">The sequence shown here is derived from an EMBL/GenBank/DDBJ whole genome shotgun (WGS) entry which is preliminary data.</text>
</comment>
<dbReference type="GO" id="GO:0008270">
    <property type="term" value="F:zinc ion binding"/>
    <property type="evidence" value="ECO:0007669"/>
    <property type="project" value="UniProtKB-KW"/>
</dbReference>
<evidence type="ECO:0000256" key="4">
    <source>
        <dbReference type="ARBA" id="ARBA00022723"/>
    </source>
</evidence>
<dbReference type="SMART" id="SM00969">
    <property type="entry name" value="SOCS_box"/>
    <property type="match status" value="1"/>
</dbReference>
<evidence type="ECO:0000259" key="12">
    <source>
        <dbReference type="PROSITE" id="PS50225"/>
    </source>
</evidence>
<dbReference type="GO" id="GO:0044218">
    <property type="term" value="C:other organism cell membrane"/>
    <property type="evidence" value="ECO:0007669"/>
    <property type="project" value="UniProtKB-KW"/>
</dbReference>
<evidence type="ECO:0000313" key="13">
    <source>
        <dbReference type="EMBL" id="RWS11591.1"/>
    </source>
</evidence>
<dbReference type="STRING" id="1965070.A0A3S3P425"/>
<accession>A0A3S3P425</accession>
<keyword evidence="8" id="KW-0528">Neurotoxin</keyword>
<evidence type="ECO:0000256" key="8">
    <source>
        <dbReference type="ARBA" id="ARBA00023028"/>
    </source>
</evidence>
<sequence>MASHDGDSIEENDSRDDLSFNGFEVNEFYFSSNLEDEEIPNNKVQLEEAISKYMKLIRVQNSDEEIKKRWIKRLCDLRVKLNELNENSEQCIIFGHRFKRDDENDNLCLVCLRKPRYLPPLLRNTLHQNIFSCGFCEFSAHQKCLKQTKSLFPCPKELFAEEEEKVCDNEINPLVILKICPENGLSAQEFKCFDCSFDIDINNSLKCDYNGKYYCQKCHLNNLAIIPARVIHNWDFEPRPVSNKSLCLLNYIKIKPVLFNILKLNSMLYGLVEELCIIKRVRQELCLMAKYVRICKQPSKPKLSIVNDYLLDEERINSYSLNDLSSIKDLQKKLLNMHHTLLLHITKDCESCKGKGFYCELCRDRSDLLFPFSSNIANCHKCKAVYHNHQFVDIINLLIVQRANVNSVSNYGHTPLHLAAQQSSLEVIDSLVKGGAKLNRKDCEGRTPLCLSCLCNQTEVAKYLISQGSDVNLTDNCLNSPLLLAVNSGLCLNPELVKALLNANADPNHVNVYGQTALMTAIRRASDHCLQGVETVNCLIRHNCDLDVIDPASCGESPLHLSISRSQDRITETLIRSGCDLNRKNPRGFSPLYRLIREGKTDLAKLILAAGVDYKSIYECSLNNDLIESLQDAQLKDMFLDEEYMFPKLKHLSRIKIRRLLGRRSDEIIKRLPLPSPLKHYLLLLEL</sequence>
<evidence type="ECO:0000256" key="6">
    <source>
        <dbReference type="ARBA" id="ARBA00022771"/>
    </source>
</evidence>
<dbReference type="PROSITE" id="PS50297">
    <property type="entry name" value="ANK_REP_REGION"/>
    <property type="match status" value="3"/>
</dbReference>
<dbReference type="PANTHER" id="PTHR12326">
    <property type="entry name" value="PLECKSTRIN HOMOLOGY DOMAIN CONTAINING PROTEIN"/>
    <property type="match status" value="1"/>
</dbReference>
<dbReference type="AlphaFoldDB" id="A0A3S3P425"/>
<gene>
    <name evidence="15" type="ORF">B4U79_02450</name>
    <name evidence="14" type="ORF">B4U79_02486</name>
    <name evidence="13" type="ORF">B4U79_05844</name>
</gene>